<keyword evidence="3 7" id="KW-0812">Transmembrane</keyword>
<feature type="transmembrane region" description="Helical" evidence="7">
    <location>
        <begin position="227"/>
        <end position="246"/>
    </location>
</feature>
<sequence>MADHIEPLAQETGSFVPDHKHLRSWRLFIVIGTLFVGIFLFGLDVNIIGVAIPKITTEFGSLDKVAWYGSAYLLTVTAFQPGFGNLYRFFNTKRVYLVSLLLFEVGSAVCGSAPKSEVLILGRALLGVGAAGLLQGALAIISQIVPLDKVPMYQGIVIGAIGISVCTGPIIGGALTEYTSWRWCFWINVPAGAVVILVVILFVPISQTSKDEDGKLSLPEKLRRMDPIGTTLFLGFVCCLLLALIWGGQTYSWSDSRVIGVLVGSAILLACFCYWLWRQGEMALIPLRILRKRSIAMGAVTLFAISMPLNIYGYYLPLFFQTAQGTSVTTSGIRQIALMAPDIVGIALTGFVVSKWGYYVPYMVAGSVIASVGAGLLTTIDAAIPTEKWAAYLVITGIGVGMSFQLPYTAVQVALEPVDVPTGNAIAVFSSQLSGAIGLAIGQNLLVHRLEEAIPEYTNAVTPAAVIGVGAAGLAELSSSPAVLDALRHAYADAIRWTMYLAVAAMCIAFPSSCSMEWLNIKHVAEQRKARDEIGPQNHRNNFASPVNGNEEEKGVVSKAQSAPARGCKTEISESSEAQ</sequence>
<dbReference type="InterPro" id="IPR036259">
    <property type="entry name" value="MFS_trans_sf"/>
</dbReference>
<dbReference type="EMBL" id="CM003105">
    <property type="protein sequence ID" value="KUI71947.1"/>
    <property type="molecule type" value="Genomic_DNA"/>
</dbReference>
<evidence type="ECO:0000256" key="6">
    <source>
        <dbReference type="SAM" id="MobiDB-lite"/>
    </source>
</evidence>
<feature type="transmembrane region" description="Helical" evidence="7">
    <location>
        <begin position="497"/>
        <end position="519"/>
    </location>
</feature>
<feature type="transmembrane region" description="Helical" evidence="7">
    <location>
        <begin position="459"/>
        <end position="477"/>
    </location>
</feature>
<keyword evidence="4 7" id="KW-1133">Transmembrane helix</keyword>
<dbReference type="CDD" id="cd17502">
    <property type="entry name" value="MFS_Azr1_MDR_like"/>
    <property type="match status" value="1"/>
</dbReference>
<feature type="domain" description="Major facilitator superfamily (MFS) profile" evidence="8">
    <location>
        <begin position="30"/>
        <end position="488"/>
    </location>
</feature>
<keyword evidence="5 7" id="KW-0472">Membrane</keyword>
<feature type="transmembrane region" description="Helical" evidence="7">
    <location>
        <begin position="389"/>
        <end position="406"/>
    </location>
</feature>
<dbReference type="GO" id="GO:0022857">
    <property type="term" value="F:transmembrane transporter activity"/>
    <property type="evidence" value="ECO:0007669"/>
    <property type="project" value="InterPro"/>
</dbReference>
<evidence type="ECO:0000313" key="9">
    <source>
        <dbReference type="EMBL" id="KUI71947.1"/>
    </source>
</evidence>
<dbReference type="Gene3D" id="1.20.1250.20">
    <property type="entry name" value="MFS general substrate transporter like domains"/>
    <property type="match status" value="1"/>
</dbReference>
<organism evidence="9 10">
    <name type="scientific">Cytospora mali</name>
    <name type="common">Apple Valsa canker fungus</name>
    <name type="synonym">Valsa mali</name>
    <dbReference type="NCBI Taxonomy" id="578113"/>
    <lineage>
        <taxon>Eukaryota</taxon>
        <taxon>Fungi</taxon>
        <taxon>Dikarya</taxon>
        <taxon>Ascomycota</taxon>
        <taxon>Pezizomycotina</taxon>
        <taxon>Sordariomycetes</taxon>
        <taxon>Sordariomycetidae</taxon>
        <taxon>Diaporthales</taxon>
        <taxon>Cytosporaceae</taxon>
        <taxon>Cytospora</taxon>
    </lineage>
</organism>
<dbReference type="AlphaFoldDB" id="A0A194W6S4"/>
<protein>
    <submittedName>
        <fullName evidence="9">HC-toxin efflux carrier TOXA</fullName>
    </submittedName>
</protein>
<evidence type="ECO:0000256" key="4">
    <source>
        <dbReference type="ARBA" id="ARBA00022989"/>
    </source>
</evidence>
<feature type="transmembrane region" description="Helical" evidence="7">
    <location>
        <begin position="27"/>
        <end position="53"/>
    </location>
</feature>
<feature type="transmembrane region" description="Helical" evidence="7">
    <location>
        <begin position="153"/>
        <end position="173"/>
    </location>
</feature>
<evidence type="ECO:0000259" key="8">
    <source>
        <dbReference type="PROSITE" id="PS50850"/>
    </source>
</evidence>
<feature type="transmembrane region" description="Helical" evidence="7">
    <location>
        <begin position="65"/>
        <end position="83"/>
    </location>
</feature>
<feature type="transmembrane region" description="Helical" evidence="7">
    <location>
        <begin position="426"/>
        <end position="447"/>
    </location>
</feature>
<feature type="transmembrane region" description="Helical" evidence="7">
    <location>
        <begin position="297"/>
        <end position="315"/>
    </location>
</feature>
<reference evidence="9" key="1">
    <citation type="submission" date="2014-12" db="EMBL/GenBank/DDBJ databases">
        <title>Genome Sequence of Valsa Canker Pathogens Uncovers a Specific Adaption of Colonization on Woody Bark.</title>
        <authorList>
            <person name="Yin Z."/>
            <person name="Liu H."/>
            <person name="Gao X."/>
            <person name="Li Z."/>
            <person name="Song N."/>
            <person name="Ke X."/>
            <person name="Dai Q."/>
            <person name="Wu Y."/>
            <person name="Sun Y."/>
            <person name="Xu J.-R."/>
            <person name="Kang Z.K."/>
            <person name="Wang L."/>
            <person name="Huang L."/>
        </authorList>
    </citation>
    <scope>NUCLEOTIDE SEQUENCE [LARGE SCALE GENOMIC DNA]</scope>
    <source>
        <strain evidence="9">03-8</strain>
    </source>
</reference>
<dbReference type="SUPFAM" id="SSF103473">
    <property type="entry name" value="MFS general substrate transporter"/>
    <property type="match status" value="1"/>
</dbReference>
<feature type="transmembrane region" description="Helical" evidence="7">
    <location>
        <begin position="185"/>
        <end position="206"/>
    </location>
</feature>
<dbReference type="InterPro" id="IPR011701">
    <property type="entry name" value="MFS"/>
</dbReference>
<dbReference type="PRINTS" id="PR01036">
    <property type="entry name" value="TCRTETB"/>
</dbReference>
<dbReference type="Pfam" id="PF07690">
    <property type="entry name" value="MFS_1"/>
    <property type="match status" value="1"/>
</dbReference>
<keyword evidence="2" id="KW-0813">Transport</keyword>
<dbReference type="OrthoDB" id="10021397at2759"/>
<feature type="transmembrane region" description="Helical" evidence="7">
    <location>
        <begin position="120"/>
        <end position="141"/>
    </location>
</feature>
<dbReference type="PROSITE" id="PS50850">
    <property type="entry name" value="MFS"/>
    <property type="match status" value="1"/>
</dbReference>
<dbReference type="PANTHER" id="PTHR23501:SF199">
    <property type="entry name" value="MFS EFFLUX TRANSPORTER INPD-RELATED"/>
    <property type="match status" value="1"/>
</dbReference>
<evidence type="ECO:0000313" key="10">
    <source>
        <dbReference type="Proteomes" id="UP000078559"/>
    </source>
</evidence>
<proteinExistence type="predicted"/>
<dbReference type="SMR" id="A0A194W6S4"/>
<evidence type="ECO:0000256" key="5">
    <source>
        <dbReference type="ARBA" id="ARBA00023136"/>
    </source>
</evidence>
<dbReference type="PANTHER" id="PTHR23501">
    <property type="entry name" value="MAJOR FACILITATOR SUPERFAMILY"/>
    <property type="match status" value="1"/>
</dbReference>
<dbReference type="FunFam" id="1.20.1250.20:FF:000196">
    <property type="entry name" value="MFS toxin efflux pump (AflT)"/>
    <property type="match status" value="1"/>
</dbReference>
<dbReference type="InterPro" id="IPR020846">
    <property type="entry name" value="MFS_dom"/>
</dbReference>
<feature type="compositionally biased region" description="Polar residues" evidence="6">
    <location>
        <begin position="538"/>
        <end position="548"/>
    </location>
</feature>
<dbReference type="Gene3D" id="1.20.1720.10">
    <property type="entry name" value="Multidrug resistance protein D"/>
    <property type="match status" value="1"/>
</dbReference>
<evidence type="ECO:0000256" key="3">
    <source>
        <dbReference type="ARBA" id="ARBA00022692"/>
    </source>
</evidence>
<feature type="region of interest" description="Disordered" evidence="6">
    <location>
        <begin position="532"/>
        <end position="579"/>
    </location>
</feature>
<gene>
    <name evidence="9" type="ORF">VM1G_07467</name>
</gene>
<feature type="transmembrane region" description="Helical" evidence="7">
    <location>
        <begin position="258"/>
        <end position="277"/>
    </location>
</feature>
<accession>A0A194W6S4</accession>
<keyword evidence="10" id="KW-1185">Reference proteome</keyword>
<dbReference type="GO" id="GO:0005886">
    <property type="term" value="C:plasma membrane"/>
    <property type="evidence" value="ECO:0007669"/>
    <property type="project" value="TreeGrafter"/>
</dbReference>
<evidence type="ECO:0000256" key="1">
    <source>
        <dbReference type="ARBA" id="ARBA00004141"/>
    </source>
</evidence>
<dbReference type="Proteomes" id="UP000078559">
    <property type="component" value="Chromosome 8"/>
</dbReference>
<feature type="transmembrane region" description="Helical" evidence="7">
    <location>
        <begin position="358"/>
        <end position="377"/>
    </location>
</feature>
<comment type="subcellular location">
    <subcellularLocation>
        <location evidence="1">Membrane</location>
        <topology evidence="1">Multi-pass membrane protein</topology>
    </subcellularLocation>
</comment>
<evidence type="ECO:0000256" key="2">
    <source>
        <dbReference type="ARBA" id="ARBA00022448"/>
    </source>
</evidence>
<evidence type="ECO:0000256" key="7">
    <source>
        <dbReference type="SAM" id="Phobius"/>
    </source>
</evidence>
<name>A0A194W6S4_CYTMA</name>